<dbReference type="Pfam" id="PF07730">
    <property type="entry name" value="HisKA_3"/>
    <property type="match status" value="1"/>
</dbReference>
<dbReference type="RefSeq" id="WP_109597533.1">
    <property type="nucleotide sequence ID" value="NZ_BONA01000064.1"/>
</dbReference>
<dbReference type="InterPro" id="IPR036890">
    <property type="entry name" value="HATPase_C_sf"/>
</dbReference>
<feature type="transmembrane region" description="Helical" evidence="9">
    <location>
        <begin position="50"/>
        <end position="70"/>
    </location>
</feature>
<evidence type="ECO:0000256" key="3">
    <source>
        <dbReference type="ARBA" id="ARBA00022553"/>
    </source>
</evidence>
<evidence type="ECO:0000256" key="9">
    <source>
        <dbReference type="SAM" id="Phobius"/>
    </source>
</evidence>
<keyword evidence="3" id="KW-0597">Phosphoprotein</keyword>
<dbReference type="Gene3D" id="3.30.565.10">
    <property type="entry name" value="Histidine kinase-like ATPase, C-terminal domain"/>
    <property type="match status" value="1"/>
</dbReference>
<evidence type="ECO:0000256" key="8">
    <source>
        <dbReference type="ARBA" id="ARBA00023012"/>
    </source>
</evidence>
<evidence type="ECO:0000256" key="5">
    <source>
        <dbReference type="ARBA" id="ARBA00022741"/>
    </source>
</evidence>
<feature type="transmembrane region" description="Helical" evidence="9">
    <location>
        <begin position="20"/>
        <end position="38"/>
    </location>
</feature>
<protein>
    <recommendedName>
        <fullName evidence="2">histidine kinase</fullName>
        <ecNumber evidence="2">2.7.13.3</ecNumber>
    </recommendedName>
</protein>
<evidence type="ECO:0000256" key="2">
    <source>
        <dbReference type="ARBA" id="ARBA00012438"/>
    </source>
</evidence>
<evidence type="ECO:0000313" key="11">
    <source>
        <dbReference type="EMBL" id="PWK43577.1"/>
    </source>
</evidence>
<keyword evidence="8" id="KW-0902">Two-component regulatory system</keyword>
<dbReference type="Proteomes" id="UP000245697">
    <property type="component" value="Unassembled WGS sequence"/>
</dbReference>
<keyword evidence="5" id="KW-0547">Nucleotide-binding</keyword>
<accession>A0A316FAL9</accession>
<evidence type="ECO:0000256" key="7">
    <source>
        <dbReference type="ARBA" id="ARBA00022840"/>
    </source>
</evidence>
<evidence type="ECO:0000256" key="4">
    <source>
        <dbReference type="ARBA" id="ARBA00022679"/>
    </source>
</evidence>
<keyword evidence="9" id="KW-0812">Transmembrane</keyword>
<dbReference type="EMBL" id="QGGR01000013">
    <property type="protein sequence ID" value="PWK43577.1"/>
    <property type="molecule type" value="Genomic_DNA"/>
</dbReference>
<evidence type="ECO:0000256" key="6">
    <source>
        <dbReference type="ARBA" id="ARBA00022777"/>
    </source>
</evidence>
<comment type="caution">
    <text evidence="11">The sequence shown here is derived from an EMBL/GenBank/DDBJ whole genome shotgun (WGS) entry which is preliminary data.</text>
</comment>
<dbReference type="PANTHER" id="PTHR24421">
    <property type="entry name" value="NITRATE/NITRITE SENSOR PROTEIN NARX-RELATED"/>
    <property type="match status" value="1"/>
</dbReference>
<dbReference type="GO" id="GO:0000155">
    <property type="term" value="F:phosphorelay sensor kinase activity"/>
    <property type="evidence" value="ECO:0007669"/>
    <property type="project" value="InterPro"/>
</dbReference>
<proteinExistence type="predicted"/>
<dbReference type="SUPFAM" id="SSF55874">
    <property type="entry name" value="ATPase domain of HSP90 chaperone/DNA topoisomerase II/histidine kinase"/>
    <property type="match status" value="1"/>
</dbReference>
<organism evidence="11 12">
    <name type="scientific">Actinoplanes xinjiangensis</name>
    <dbReference type="NCBI Taxonomy" id="512350"/>
    <lineage>
        <taxon>Bacteria</taxon>
        <taxon>Bacillati</taxon>
        <taxon>Actinomycetota</taxon>
        <taxon>Actinomycetes</taxon>
        <taxon>Micromonosporales</taxon>
        <taxon>Micromonosporaceae</taxon>
        <taxon>Actinoplanes</taxon>
    </lineage>
</organism>
<evidence type="ECO:0000259" key="10">
    <source>
        <dbReference type="Pfam" id="PF07730"/>
    </source>
</evidence>
<keyword evidence="9" id="KW-0472">Membrane</keyword>
<dbReference type="EC" id="2.7.13.3" evidence="2"/>
<dbReference type="PANTHER" id="PTHR24421:SF10">
    <property type="entry name" value="NITRATE_NITRITE SENSOR PROTEIN NARQ"/>
    <property type="match status" value="1"/>
</dbReference>
<name>A0A316FAL9_9ACTN</name>
<evidence type="ECO:0000256" key="1">
    <source>
        <dbReference type="ARBA" id="ARBA00000085"/>
    </source>
</evidence>
<dbReference type="GO" id="GO:0016020">
    <property type="term" value="C:membrane"/>
    <property type="evidence" value="ECO:0007669"/>
    <property type="project" value="InterPro"/>
</dbReference>
<dbReference type="AlphaFoldDB" id="A0A316FAL9"/>
<sequence length="409" mass="42241">MAGGRTLVVVVTRLGARGRVVVDAAVATATTIFTVVMLDEGGLGSSEPGYHPLDGPGLLLAVLSAAPLALARRSPGLVWAVTSIASLLLLAGEYGLDVPPGPLVATYVLAEAVGGGATPRRRLVAGGSVAVYLPVATALMVADGKSVLGMSSGLFAWAAMFALVWTAGDRSRLRRERIAELEVTARLRETDLERQRRLAAAEERTRIARELHDSAGHAINVILVQAGAARLLHEKDPQRSLRAVETIEEVAQATITDIDRLVRALRHGTEPAEPAEPAPAGTAALEELVARHRSGGLEVSAAFEGAPRGLPSGVAWAAYRILQEALTNAARHGSGTADVAISYGVNAVGILVSNPVGDDISPGGGLGIVGMGERAALLDGEFETATVDGVFRLRARLPYSAPASTGAAA</sequence>
<feature type="transmembrane region" description="Helical" evidence="9">
    <location>
        <begin position="148"/>
        <end position="168"/>
    </location>
</feature>
<feature type="domain" description="Signal transduction histidine kinase subgroup 3 dimerisation and phosphoacceptor" evidence="10">
    <location>
        <begin position="203"/>
        <end position="269"/>
    </location>
</feature>
<dbReference type="Gene3D" id="1.20.5.1930">
    <property type="match status" value="1"/>
</dbReference>
<dbReference type="OrthoDB" id="227596at2"/>
<evidence type="ECO:0000313" key="12">
    <source>
        <dbReference type="Proteomes" id="UP000245697"/>
    </source>
</evidence>
<gene>
    <name evidence="11" type="ORF">BC793_113259</name>
</gene>
<keyword evidence="9" id="KW-1133">Transmembrane helix</keyword>
<dbReference type="GO" id="GO:0005524">
    <property type="term" value="F:ATP binding"/>
    <property type="evidence" value="ECO:0007669"/>
    <property type="project" value="UniProtKB-KW"/>
</dbReference>
<dbReference type="InterPro" id="IPR011712">
    <property type="entry name" value="Sig_transdc_His_kin_sub3_dim/P"/>
</dbReference>
<reference evidence="11 12" key="1">
    <citation type="submission" date="2018-05" db="EMBL/GenBank/DDBJ databases">
        <title>Genomic Encyclopedia of Archaeal and Bacterial Type Strains, Phase II (KMG-II): from individual species to whole genera.</title>
        <authorList>
            <person name="Goeker M."/>
        </authorList>
    </citation>
    <scope>NUCLEOTIDE SEQUENCE [LARGE SCALE GENOMIC DNA]</scope>
    <source>
        <strain evidence="11 12">DSM 45184</strain>
    </source>
</reference>
<keyword evidence="7" id="KW-0067">ATP-binding</keyword>
<keyword evidence="4" id="KW-0808">Transferase</keyword>
<keyword evidence="6 11" id="KW-0418">Kinase</keyword>
<feature type="transmembrane region" description="Helical" evidence="9">
    <location>
        <begin position="77"/>
        <end position="96"/>
    </location>
</feature>
<dbReference type="InterPro" id="IPR050482">
    <property type="entry name" value="Sensor_HK_TwoCompSys"/>
</dbReference>
<keyword evidence="12" id="KW-1185">Reference proteome</keyword>
<dbReference type="GO" id="GO:0046983">
    <property type="term" value="F:protein dimerization activity"/>
    <property type="evidence" value="ECO:0007669"/>
    <property type="project" value="InterPro"/>
</dbReference>
<comment type="catalytic activity">
    <reaction evidence="1">
        <text>ATP + protein L-histidine = ADP + protein N-phospho-L-histidine.</text>
        <dbReference type="EC" id="2.7.13.3"/>
    </reaction>
</comment>